<sequence>MSEVVAGGELIKGSHVELLIFRRTRKAKVGHTERERIGPEKRYLDPKCIAKGAGVVSERTIGIARAACTHPEFVCGSDITDLVPPIFAPTSPTQPTKREDIKDCVTSYFRAIDCLKQARKEIRLWKLGQKPRYRVLRSTNFMYFADKITVRLGGTHACPTHASDNSRINFQGVKHTTTNTVTIGNYHMPQVVTTSITLISRRTDVNGNTFKLSSSQIDRPHSSRYRPGRLRHVVCTRTASGASEE</sequence>
<protein>
    <submittedName>
        <fullName evidence="1">Uncharacterized protein</fullName>
    </submittedName>
</protein>
<keyword evidence="2" id="KW-1185">Reference proteome</keyword>
<dbReference type="EMBL" id="NIRI02000010">
    <property type="protein sequence ID" value="KAG5453869.1"/>
    <property type="molecule type" value="Genomic_DNA"/>
</dbReference>
<accession>A0A8T1MXW9</accession>
<gene>
    <name evidence="1" type="ORF">CSKR_111540</name>
</gene>
<organism evidence="1 2">
    <name type="scientific">Clonorchis sinensis</name>
    <name type="common">Chinese liver fluke</name>
    <dbReference type="NCBI Taxonomy" id="79923"/>
    <lineage>
        <taxon>Eukaryota</taxon>
        <taxon>Metazoa</taxon>
        <taxon>Spiralia</taxon>
        <taxon>Lophotrochozoa</taxon>
        <taxon>Platyhelminthes</taxon>
        <taxon>Trematoda</taxon>
        <taxon>Digenea</taxon>
        <taxon>Opisthorchiida</taxon>
        <taxon>Opisthorchiata</taxon>
        <taxon>Opisthorchiidae</taxon>
        <taxon>Clonorchis</taxon>
    </lineage>
</organism>
<dbReference type="Proteomes" id="UP000286415">
    <property type="component" value="Unassembled WGS sequence"/>
</dbReference>
<evidence type="ECO:0000313" key="2">
    <source>
        <dbReference type="Proteomes" id="UP000286415"/>
    </source>
</evidence>
<comment type="caution">
    <text evidence="1">The sequence shown here is derived from an EMBL/GenBank/DDBJ whole genome shotgun (WGS) entry which is preliminary data.</text>
</comment>
<proteinExistence type="predicted"/>
<name>A0A8T1MXW9_CLOSI</name>
<evidence type="ECO:0000313" key="1">
    <source>
        <dbReference type="EMBL" id="KAG5453869.1"/>
    </source>
</evidence>
<reference evidence="1 2" key="1">
    <citation type="journal article" date="2018" name="Biotechnol. Adv.">
        <title>Improved genomic resources and new bioinformatic workflow for the carcinogenic parasite Clonorchis sinensis: Biotechnological implications.</title>
        <authorList>
            <person name="Wang D."/>
            <person name="Korhonen P.K."/>
            <person name="Gasser R.B."/>
            <person name="Young N.D."/>
        </authorList>
    </citation>
    <scope>NUCLEOTIDE SEQUENCE [LARGE SCALE GENOMIC DNA]</scope>
    <source>
        <strain evidence="1">Cs-k2</strain>
    </source>
</reference>
<reference evidence="1 2" key="2">
    <citation type="journal article" date="2021" name="Genomics">
        <title>High-quality reference genome for Clonorchis sinensis.</title>
        <authorList>
            <person name="Young N.D."/>
            <person name="Stroehlein A.J."/>
            <person name="Kinkar L."/>
            <person name="Wang T."/>
            <person name="Sohn W.M."/>
            <person name="Chang B.C.H."/>
            <person name="Kaur P."/>
            <person name="Weisz D."/>
            <person name="Dudchenko O."/>
            <person name="Aiden E.L."/>
            <person name="Korhonen P.K."/>
            <person name="Gasser R.B."/>
        </authorList>
    </citation>
    <scope>NUCLEOTIDE SEQUENCE [LARGE SCALE GENOMIC DNA]</scope>
    <source>
        <strain evidence="1">Cs-k2</strain>
    </source>
</reference>